<keyword evidence="2" id="KW-1185">Reference proteome</keyword>
<proteinExistence type="predicted"/>
<dbReference type="RefSeq" id="WP_111178396.1">
    <property type="nucleotide sequence ID" value="NZ_POUD01000028.1"/>
</dbReference>
<comment type="caution">
    <text evidence="1">The sequence shown here is derived from an EMBL/GenBank/DDBJ whole genome shotgun (WGS) entry which is preliminary data.</text>
</comment>
<evidence type="ECO:0000313" key="1">
    <source>
        <dbReference type="EMBL" id="PZG20256.1"/>
    </source>
</evidence>
<accession>A0A2W2E7H6</accession>
<dbReference type="EMBL" id="POUD01000028">
    <property type="protein sequence ID" value="PZG20256.1"/>
    <property type="molecule type" value="Genomic_DNA"/>
</dbReference>
<dbReference type="Proteomes" id="UP000249304">
    <property type="component" value="Unassembled WGS sequence"/>
</dbReference>
<reference evidence="1 2" key="1">
    <citation type="submission" date="2018-01" db="EMBL/GenBank/DDBJ databases">
        <title>Draft genome sequence of Nonomuraea sp. KC333.</title>
        <authorList>
            <person name="Sahin N."/>
            <person name="Saygin H."/>
            <person name="Ay H."/>
        </authorList>
    </citation>
    <scope>NUCLEOTIDE SEQUENCE [LARGE SCALE GENOMIC DNA]</scope>
    <source>
        <strain evidence="1 2">KC333</strain>
    </source>
</reference>
<evidence type="ECO:0000313" key="2">
    <source>
        <dbReference type="Proteomes" id="UP000249304"/>
    </source>
</evidence>
<protein>
    <submittedName>
        <fullName evidence="1">Uncharacterized protein</fullName>
    </submittedName>
</protein>
<gene>
    <name evidence="1" type="ORF">C1J01_09955</name>
</gene>
<sequence>MPERVFSAPHGLTLSVKEVGPTGQPADLQIITLFDEASGQAFTGSMVVLRTGPAATACRT</sequence>
<name>A0A2W2E7H6_9ACTN</name>
<dbReference type="OrthoDB" id="5523428at2"/>
<dbReference type="AlphaFoldDB" id="A0A2W2E7H6"/>
<organism evidence="1 2">
    <name type="scientific">Nonomuraea aridisoli</name>
    <dbReference type="NCBI Taxonomy" id="2070368"/>
    <lineage>
        <taxon>Bacteria</taxon>
        <taxon>Bacillati</taxon>
        <taxon>Actinomycetota</taxon>
        <taxon>Actinomycetes</taxon>
        <taxon>Streptosporangiales</taxon>
        <taxon>Streptosporangiaceae</taxon>
        <taxon>Nonomuraea</taxon>
    </lineage>
</organism>